<evidence type="ECO:0000313" key="2">
    <source>
        <dbReference type="EMBL" id="OGY25407.1"/>
    </source>
</evidence>
<dbReference type="Gene3D" id="3.40.710.10">
    <property type="entry name" value="DD-peptidase/beta-lactamase superfamily"/>
    <property type="match status" value="1"/>
</dbReference>
<gene>
    <name evidence="2" type="ORF">A2Z24_02860</name>
</gene>
<proteinExistence type="predicted"/>
<sequence>MKKKLFILAFLLFLGAVLFISRPGNLERAEKQPGGLLEKIKTLAPQEEEKKEVDLSLLKEPLEREVAAYSGEVAVAVTDLKTGQNISINGEKDYFPASSIKILILARCLKDVEDGKYKRSQVDSLLSSMMSVSSNYAANTLMVRIGLEKLSKFPEEIGMKSTVFIHGFSDGDPNVPRVRFGANNLAANDANLFWQELFEGKILGEEMRKKMLEYAKLPKVKLIYAPEEAAVYHKPGYIGSVDAETYIDAGVVETERFSYVVSFFSRNNPTHQAGADFGQKVTKVIYEWFAQSYQ</sequence>
<organism evidence="2 3">
    <name type="scientific">Candidatus Woykebacteria bacterium RBG_16_44_10</name>
    <dbReference type="NCBI Taxonomy" id="1802597"/>
    <lineage>
        <taxon>Bacteria</taxon>
        <taxon>Candidatus Woykeibacteriota</taxon>
    </lineage>
</organism>
<reference evidence="2 3" key="1">
    <citation type="journal article" date="2016" name="Nat. Commun.">
        <title>Thousands of microbial genomes shed light on interconnected biogeochemical processes in an aquifer system.</title>
        <authorList>
            <person name="Anantharaman K."/>
            <person name="Brown C.T."/>
            <person name="Hug L.A."/>
            <person name="Sharon I."/>
            <person name="Castelle C.J."/>
            <person name="Probst A.J."/>
            <person name="Thomas B.C."/>
            <person name="Singh A."/>
            <person name="Wilkins M.J."/>
            <person name="Karaoz U."/>
            <person name="Brodie E.L."/>
            <person name="Williams K.H."/>
            <person name="Hubbard S.S."/>
            <person name="Banfield J.F."/>
        </authorList>
    </citation>
    <scope>NUCLEOTIDE SEQUENCE [LARGE SCALE GENOMIC DNA]</scope>
</reference>
<accession>A0A1G1WDP6</accession>
<evidence type="ECO:0000259" key="1">
    <source>
        <dbReference type="Pfam" id="PF13354"/>
    </source>
</evidence>
<dbReference type="InterPro" id="IPR045155">
    <property type="entry name" value="Beta-lactam_cat"/>
</dbReference>
<dbReference type="PANTHER" id="PTHR35333:SF3">
    <property type="entry name" value="BETA-LACTAMASE-TYPE TRANSPEPTIDASE FOLD CONTAINING PROTEIN"/>
    <property type="match status" value="1"/>
</dbReference>
<comment type="caution">
    <text evidence="2">The sequence shown here is derived from an EMBL/GenBank/DDBJ whole genome shotgun (WGS) entry which is preliminary data.</text>
</comment>
<evidence type="ECO:0000313" key="3">
    <source>
        <dbReference type="Proteomes" id="UP000177588"/>
    </source>
</evidence>
<dbReference type="InterPro" id="IPR000871">
    <property type="entry name" value="Beta-lactam_class-A"/>
</dbReference>
<dbReference type="Pfam" id="PF13354">
    <property type="entry name" value="Beta-lactamase2"/>
    <property type="match status" value="1"/>
</dbReference>
<dbReference type="GO" id="GO:0030655">
    <property type="term" value="P:beta-lactam antibiotic catabolic process"/>
    <property type="evidence" value="ECO:0007669"/>
    <property type="project" value="InterPro"/>
</dbReference>
<dbReference type="AlphaFoldDB" id="A0A1G1WDP6"/>
<dbReference type="EMBL" id="MHCT01000029">
    <property type="protein sequence ID" value="OGY25407.1"/>
    <property type="molecule type" value="Genomic_DNA"/>
</dbReference>
<dbReference type="PANTHER" id="PTHR35333">
    <property type="entry name" value="BETA-LACTAMASE"/>
    <property type="match status" value="1"/>
</dbReference>
<dbReference type="STRING" id="1802597.A2Z24_02860"/>
<feature type="domain" description="Beta-lactamase class A catalytic" evidence="1">
    <location>
        <begin position="121"/>
        <end position="264"/>
    </location>
</feature>
<dbReference type="InterPro" id="IPR012338">
    <property type="entry name" value="Beta-lactam/transpept-like"/>
</dbReference>
<protein>
    <recommendedName>
        <fullName evidence="1">Beta-lactamase class A catalytic domain-containing protein</fullName>
    </recommendedName>
</protein>
<dbReference type="GO" id="GO:0008800">
    <property type="term" value="F:beta-lactamase activity"/>
    <property type="evidence" value="ECO:0007669"/>
    <property type="project" value="InterPro"/>
</dbReference>
<dbReference type="SUPFAM" id="SSF56601">
    <property type="entry name" value="beta-lactamase/transpeptidase-like"/>
    <property type="match status" value="1"/>
</dbReference>
<name>A0A1G1WDP6_9BACT</name>
<dbReference type="GO" id="GO:0046677">
    <property type="term" value="P:response to antibiotic"/>
    <property type="evidence" value="ECO:0007669"/>
    <property type="project" value="InterPro"/>
</dbReference>
<dbReference type="Proteomes" id="UP000177588">
    <property type="component" value="Unassembled WGS sequence"/>
</dbReference>